<dbReference type="AlphaFoldDB" id="A0A974PM32"/>
<name>A0A974PM32_9HYPH</name>
<keyword evidence="2" id="KW-1185">Reference proteome</keyword>
<sequence length="127" mass="14215">MIVLHLPIPPSVNELYRIRDGAPRKSDRVKTWTRAAHGHFLEQGGHRAGKIVGRFHLTVILDEKRRGTSDADNRLKVLLDYLQKGARVISNDRFADSITVRWGHAPVGCTVMIEPVFAEAQAPRAAE</sequence>
<dbReference type="GO" id="GO:0006310">
    <property type="term" value="P:DNA recombination"/>
    <property type="evidence" value="ECO:0007669"/>
    <property type="project" value="InterPro"/>
</dbReference>
<dbReference type="Proteomes" id="UP000596427">
    <property type="component" value="Chromosome"/>
</dbReference>
<evidence type="ECO:0000313" key="1">
    <source>
        <dbReference type="EMBL" id="QRG06118.1"/>
    </source>
</evidence>
<dbReference type="EMBL" id="CP063362">
    <property type="protein sequence ID" value="QRG06118.1"/>
    <property type="molecule type" value="Genomic_DNA"/>
</dbReference>
<gene>
    <name evidence="1" type="ORF">EZH22_24520</name>
</gene>
<evidence type="ECO:0000313" key="2">
    <source>
        <dbReference type="Proteomes" id="UP000596427"/>
    </source>
</evidence>
<accession>A0A974PM32</accession>
<dbReference type="Gene3D" id="3.30.1330.70">
    <property type="entry name" value="Holliday junction resolvase RusA"/>
    <property type="match status" value="1"/>
</dbReference>
<protein>
    <submittedName>
        <fullName evidence="1">RusA family crossover junction endodeoxyribonuclease</fullName>
    </submittedName>
</protein>
<dbReference type="SUPFAM" id="SSF103084">
    <property type="entry name" value="Holliday junction resolvase RusA"/>
    <property type="match status" value="1"/>
</dbReference>
<dbReference type="InterPro" id="IPR036614">
    <property type="entry name" value="RusA-like_sf"/>
</dbReference>
<dbReference type="GO" id="GO:0006281">
    <property type="term" value="P:DNA repair"/>
    <property type="evidence" value="ECO:0007669"/>
    <property type="project" value="InterPro"/>
</dbReference>
<reference evidence="1 2" key="1">
    <citation type="submission" date="2020-10" db="EMBL/GenBank/DDBJ databases">
        <title>Degradation of 1,4-Dioxane by Xanthobacter sp. YN2, via a Novel Group-2 Soluble Di-Iron Monooxygenase.</title>
        <authorList>
            <person name="Ma F."/>
            <person name="Wang Y."/>
            <person name="Yang J."/>
            <person name="Guo H."/>
            <person name="Su D."/>
            <person name="Yu L."/>
        </authorList>
    </citation>
    <scope>NUCLEOTIDE SEQUENCE [LARGE SCALE GENOMIC DNA]</scope>
    <source>
        <strain evidence="1 2">YN2</strain>
    </source>
</reference>
<dbReference type="GO" id="GO:0000287">
    <property type="term" value="F:magnesium ion binding"/>
    <property type="evidence" value="ECO:0007669"/>
    <property type="project" value="InterPro"/>
</dbReference>
<dbReference type="RefSeq" id="WP_203192995.1">
    <property type="nucleotide sequence ID" value="NZ_CP063362.1"/>
</dbReference>
<dbReference type="KEGG" id="xdi:EZH22_24520"/>
<proteinExistence type="predicted"/>
<organism evidence="1 2">
    <name type="scientific">Xanthobacter dioxanivorans</name>
    <dbReference type="NCBI Taxonomy" id="2528964"/>
    <lineage>
        <taxon>Bacteria</taxon>
        <taxon>Pseudomonadati</taxon>
        <taxon>Pseudomonadota</taxon>
        <taxon>Alphaproteobacteria</taxon>
        <taxon>Hyphomicrobiales</taxon>
        <taxon>Xanthobacteraceae</taxon>
        <taxon>Xanthobacter</taxon>
    </lineage>
</organism>